<proteinExistence type="predicted"/>
<reference evidence="2" key="1">
    <citation type="submission" date="2020-09" db="EMBL/GenBank/DDBJ databases">
        <title>Comparative genome analyses of four rice-infecting Rhizoctonia solani isolates reveal extensive enrichment of homogalacturonan modification genes.</title>
        <authorList>
            <person name="Lee D.-Y."/>
            <person name="Jeon J."/>
            <person name="Kim K.-T."/>
            <person name="Cheong K."/>
            <person name="Song H."/>
            <person name="Choi G."/>
            <person name="Ko J."/>
            <person name="Opiyo S.O."/>
            <person name="Zuo S."/>
            <person name="Madhav S."/>
            <person name="Lee Y.-H."/>
            <person name="Wang G.-L."/>
        </authorList>
    </citation>
    <scope>NUCLEOTIDE SEQUENCE</scope>
    <source>
        <strain evidence="2">AG1-IA B2</strain>
    </source>
</reference>
<evidence type="ECO:0000313" key="2">
    <source>
        <dbReference type="EMBL" id="KAF8759817.1"/>
    </source>
</evidence>
<evidence type="ECO:0000313" key="3">
    <source>
        <dbReference type="Proteomes" id="UP000614334"/>
    </source>
</evidence>
<feature type="non-terminal residue" evidence="2">
    <location>
        <position position="198"/>
    </location>
</feature>
<evidence type="ECO:0000259" key="1">
    <source>
        <dbReference type="Pfam" id="PF00394"/>
    </source>
</evidence>
<dbReference type="Proteomes" id="UP000614334">
    <property type="component" value="Unassembled WGS sequence"/>
</dbReference>
<dbReference type="Gene3D" id="2.60.40.420">
    <property type="entry name" value="Cupredoxins - blue copper proteins"/>
    <property type="match status" value="1"/>
</dbReference>
<dbReference type="InterPro" id="IPR008972">
    <property type="entry name" value="Cupredoxin"/>
</dbReference>
<organism evidence="2 3">
    <name type="scientific">Rhizoctonia solani</name>
    <dbReference type="NCBI Taxonomy" id="456999"/>
    <lineage>
        <taxon>Eukaryota</taxon>
        <taxon>Fungi</taxon>
        <taxon>Dikarya</taxon>
        <taxon>Basidiomycota</taxon>
        <taxon>Agaricomycotina</taxon>
        <taxon>Agaricomycetes</taxon>
        <taxon>Cantharellales</taxon>
        <taxon>Ceratobasidiaceae</taxon>
        <taxon>Rhizoctonia</taxon>
    </lineage>
</organism>
<dbReference type="InterPro" id="IPR001117">
    <property type="entry name" value="Cu-oxidase_2nd"/>
</dbReference>
<dbReference type="EMBL" id="JACYCF010000002">
    <property type="protein sequence ID" value="KAF8759817.1"/>
    <property type="molecule type" value="Genomic_DNA"/>
</dbReference>
<dbReference type="AlphaFoldDB" id="A0A8H7M8C7"/>
<dbReference type="GO" id="GO:0016491">
    <property type="term" value="F:oxidoreductase activity"/>
    <property type="evidence" value="ECO:0007669"/>
    <property type="project" value="UniProtKB-ARBA"/>
</dbReference>
<sequence length="198" mass="22612">TQAAENNALTLNVFDYKHYTSEHWMAEWERTDVEQLCIDNLLRTGHMPRYERAQRDCHCDQKPLTKKGCMQPDNKLMFPYPDSQPGLVSPSMWTECTNSNTSFEVFSVKQSDGWVAFNLLNSGALWDLRVSIDSHKMYFFAADGHYTKVQVATSILIPIGERYQFFVKLDQTPAITASALPPLFFLNSSPDINPSLYG</sequence>
<accession>A0A8H7M8C7</accession>
<name>A0A8H7M8C7_9AGAM</name>
<dbReference type="SUPFAM" id="SSF49503">
    <property type="entry name" value="Cupredoxins"/>
    <property type="match status" value="1"/>
</dbReference>
<feature type="domain" description="Plastocyanin-like" evidence="1">
    <location>
        <begin position="100"/>
        <end position="173"/>
    </location>
</feature>
<dbReference type="Pfam" id="PF00394">
    <property type="entry name" value="Cu-oxidase"/>
    <property type="match status" value="1"/>
</dbReference>
<gene>
    <name evidence="2" type="ORF">RHS01_02223</name>
</gene>
<comment type="caution">
    <text evidence="2">The sequence shown here is derived from an EMBL/GenBank/DDBJ whole genome shotgun (WGS) entry which is preliminary data.</text>
</comment>
<protein>
    <submittedName>
        <fullName evidence="2">Multicopper oxidase family</fullName>
    </submittedName>
</protein>